<dbReference type="NCBIfam" id="NF003031">
    <property type="entry name" value="PRK03910.1-4"/>
    <property type="match status" value="1"/>
</dbReference>
<dbReference type="SUPFAM" id="SSF53686">
    <property type="entry name" value="Tryptophan synthase beta subunit-like PLP-dependent enzymes"/>
    <property type="match status" value="1"/>
</dbReference>
<comment type="similarity">
    <text evidence="2">Belongs to the ACC deaminase/D-cysteine desulfhydrase family.</text>
</comment>
<name>A0A5N3P9Y6_9HYPH</name>
<evidence type="ECO:0000256" key="1">
    <source>
        <dbReference type="ARBA" id="ARBA00001933"/>
    </source>
</evidence>
<evidence type="ECO:0000256" key="5">
    <source>
        <dbReference type="PIRSR" id="PIRSR006278-2"/>
    </source>
</evidence>
<feature type="active site" description="Nucleophile" evidence="4">
    <location>
        <position position="72"/>
    </location>
</feature>
<dbReference type="EMBL" id="VCMV01000021">
    <property type="protein sequence ID" value="KAB0266558.1"/>
    <property type="molecule type" value="Genomic_DNA"/>
</dbReference>
<dbReference type="PIRSF" id="PIRSF006278">
    <property type="entry name" value="ACCD_DCysDesulf"/>
    <property type="match status" value="1"/>
</dbReference>
<evidence type="ECO:0000259" key="6">
    <source>
        <dbReference type="Pfam" id="PF00291"/>
    </source>
</evidence>
<dbReference type="AlphaFoldDB" id="A0A5N3P9Y6"/>
<evidence type="ECO:0000256" key="4">
    <source>
        <dbReference type="PIRSR" id="PIRSR006278-1"/>
    </source>
</evidence>
<evidence type="ECO:0000313" key="7">
    <source>
        <dbReference type="EMBL" id="KAB0266558.1"/>
    </source>
</evidence>
<dbReference type="GO" id="GO:0019148">
    <property type="term" value="F:D-cysteine desulfhydrase activity"/>
    <property type="evidence" value="ECO:0007669"/>
    <property type="project" value="UniProtKB-EC"/>
</dbReference>
<dbReference type="InterPro" id="IPR005966">
    <property type="entry name" value="D-Cys_desShydrase"/>
</dbReference>
<accession>A0A5N3P9Y6</accession>
<dbReference type="InterPro" id="IPR027278">
    <property type="entry name" value="ACCD_DCysDesulf"/>
</dbReference>
<proteinExistence type="inferred from homology"/>
<dbReference type="Proteomes" id="UP000325684">
    <property type="component" value="Unassembled WGS sequence"/>
</dbReference>
<organism evidence="7 8">
    <name type="scientific">Microvirga brassicacearum</name>
    <dbReference type="NCBI Taxonomy" id="2580413"/>
    <lineage>
        <taxon>Bacteria</taxon>
        <taxon>Pseudomonadati</taxon>
        <taxon>Pseudomonadota</taxon>
        <taxon>Alphaproteobacteria</taxon>
        <taxon>Hyphomicrobiales</taxon>
        <taxon>Methylobacteriaceae</taxon>
        <taxon>Microvirga</taxon>
    </lineage>
</organism>
<reference evidence="7 8" key="1">
    <citation type="journal article" date="2019" name="Microorganisms">
        <title>Genome Insights into the Novel Species Microvirga brassicacearum, a Rapeseed Endophyte with Biotechnological Potential.</title>
        <authorList>
            <person name="Jimenez-Gomez A."/>
            <person name="Saati-Santamaria Z."/>
            <person name="Igual J.M."/>
            <person name="Rivas R."/>
            <person name="Mateos P.F."/>
            <person name="Garcia-Fraile P."/>
        </authorList>
    </citation>
    <scope>NUCLEOTIDE SEQUENCE [LARGE SCALE GENOMIC DNA]</scope>
    <source>
        <strain evidence="7 8">CDVBN77</strain>
    </source>
</reference>
<keyword evidence="3 5" id="KW-0663">Pyridoxal phosphate</keyword>
<dbReference type="OrthoDB" id="9801249at2"/>
<dbReference type="Gene3D" id="3.40.50.1100">
    <property type="match status" value="2"/>
</dbReference>
<comment type="caution">
    <text evidence="7">The sequence shown here is derived from an EMBL/GenBank/DDBJ whole genome shotgun (WGS) entry which is preliminary data.</text>
</comment>
<dbReference type="PANTHER" id="PTHR43780">
    <property type="entry name" value="1-AMINOCYCLOPROPANE-1-CARBOXYLATE DEAMINASE-RELATED"/>
    <property type="match status" value="1"/>
</dbReference>
<dbReference type="NCBIfam" id="TIGR01275">
    <property type="entry name" value="ACC_deam_rel"/>
    <property type="match status" value="1"/>
</dbReference>
<dbReference type="Pfam" id="PF00291">
    <property type="entry name" value="PALP"/>
    <property type="match status" value="1"/>
</dbReference>
<keyword evidence="8" id="KW-1185">Reference proteome</keyword>
<evidence type="ECO:0000256" key="2">
    <source>
        <dbReference type="ARBA" id="ARBA00008639"/>
    </source>
</evidence>
<gene>
    <name evidence="7" type="ORF">FEZ63_14300</name>
</gene>
<dbReference type="InterPro" id="IPR001926">
    <property type="entry name" value="TrpB-like_PALP"/>
</dbReference>
<protein>
    <submittedName>
        <fullName evidence="7">D-cysteine desulfhydrase</fullName>
        <ecNumber evidence="7">4.4.1.15</ecNumber>
    </submittedName>
</protein>
<dbReference type="InterPro" id="IPR036052">
    <property type="entry name" value="TrpB-like_PALP_sf"/>
</dbReference>
<keyword evidence="7" id="KW-0456">Lyase</keyword>
<feature type="domain" description="Tryptophan synthase beta chain-like PALP" evidence="6">
    <location>
        <begin position="6"/>
        <end position="312"/>
    </location>
</feature>
<evidence type="ECO:0000256" key="3">
    <source>
        <dbReference type="ARBA" id="ARBA00022898"/>
    </source>
</evidence>
<sequence length="327" mass="34563">MRRKTSLAHLPTPIEALTVLSRSLGGPEIWVKRDDCTGLAGGGNKARKLEYLMHDAVANGADTVITAGGIQSNHARQTAAAAARLGLKCILALTDSVPDRSAAYHRGGNLLLDRLFGAEIRHFDGDVDPAAAMLDLAAECERTGGQPYLIPVGGSNAVGAQAYVDAAGEMLDQAKAHHADFSHVVLATGSGGTHAGLIAGLAIRRAVIPVIGISVSRAREEAETRVRNLTRDTFVLLGIDRPMPEIWIDDRFIGAGYGLPTDAMAAAVRQVARTEGLLLDPVYTGKAMAGLMALIVERRLTSEHKVLFWHTGGSVALFAYEEVFAGG</sequence>
<feature type="modified residue" description="N6-(pyridoxal phosphate)lysine" evidence="5">
    <location>
        <position position="45"/>
    </location>
</feature>
<dbReference type="PANTHER" id="PTHR43780:SF2">
    <property type="entry name" value="1-AMINOCYCLOPROPANE-1-CARBOXYLATE DEAMINASE-RELATED"/>
    <property type="match status" value="1"/>
</dbReference>
<evidence type="ECO:0000313" key="8">
    <source>
        <dbReference type="Proteomes" id="UP000325684"/>
    </source>
</evidence>
<dbReference type="EC" id="4.4.1.15" evidence="7"/>
<comment type="cofactor">
    <cofactor evidence="1">
        <name>pyridoxal 5'-phosphate</name>
        <dbReference type="ChEBI" id="CHEBI:597326"/>
    </cofactor>
</comment>